<dbReference type="AlphaFoldDB" id="A0A1I7Z0Y3"/>
<accession>A0A1I7Z0Y3</accession>
<feature type="region of interest" description="Disordered" evidence="1">
    <location>
        <begin position="18"/>
        <end position="101"/>
    </location>
</feature>
<evidence type="ECO:0000313" key="3">
    <source>
        <dbReference type="WBParaSite" id="L893_g21662.t1"/>
    </source>
</evidence>
<feature type="compositionally biased region" description="Basic and acidic residues" evidence="1">
    <location>
        <begin position="63"/>
        <end position="95"/>
    </location>
</feature>
<evidence type="ECO:0000256" key="1">
    <source>
        <dbReference type="SAM" id="MobiDB-lite"/>
    </source>
</evidence>
<organism evidence="2 3">
    <name type="scientific">Steinernema glaseri</name>
    <dbReference type="NCBI Taxonomy" id="37863"/>
    <lineage>
        <taxon>Eukaryota</taxon>
        <taxon>Metazoa</taxon>
        <taxon>Ecdysozoa</taxon>
        <taxon>Nematoda</taxon>
        <taxon>Chromadorea</taxon>
        <taxon>Rhabditida</taxon>
        <taxon>Tylenchina</taxon>
        <taxon>Panagrolaimomorpha</taxon>
        <taxon>Strongyloidoidea</taxon>
        <taxon>Steinernematidae</taxon>
        <taxon>Steinernema</taxon>
    </lineage>
</organism>
<proteinExistence type="predicted"/>
<dbReference type="WBParaSite" id="L893_g21662.t1">
    <property type="protein sequence ID" value="L893_g21662.t1"/>
    <property type="gene ID" value="L893_g21662"/>
</dbReference>
<feature type="region of interest" description="Disordered" evidence="1">
    <location>
        <begin position="338"/>
        <end position="357"/>
    </location>
</feature>
<dbReference type="Proteomes" id="UP000095287">
    <property type="component" value="Unplaced"/>
</dbReference>
<keyword evidence="2" id="KW-1185">Reference proteome</keyword>
<reference evidence="3" key="1">
    <citation type="submission" date="2016-11" db="UniProtKB">
        <authorList>
            <consortium name="WormBaseParasite"/>
        </authorList>
    </citation>
    <scope>IDENTIFICATION</scope>
</reference>
<sequence>MSHKRICCLHGRKCEIGQRSKREGRRKKEKATTSESSVEPDSTLYMRKEPEKRSLWSLNIPSDLEKNEEETSKETMKSPSQNDEKESLAPQREEYPYETNCKGQTSKKSAFYLGAMEPSEAEKQCRQKRTFRFYHCVSVPREEIRFVYNKLPSTLLLCMVYRSSDGKHRTIHEWLTIFFDEEQILVSAVTGSQVAFGLQRAVVRVCRFKEMANRPQASNNTLSVKSVAECYLTAGHCLLKLHNLMVQIKDEDPAKCGPELKQLEAAVRTLCKDIDGIARSQDQRVRKLIEKDIRSIEEKEEARQEQLADANLTAMEDLINYAETFGCAVGTLQESSSLAHVPQEASSSRRTRSERLSESAISLPADLLCDIHRFLDERDM</sequence>
<protein>
    <submittedName>
        <fullName evidence="3">Protein-serine/threonine phosphatase</fullName>
    </submittedName>
</protein>
<evidence type="ECO:0000313" key="2">
    <source>
        <dbReference type="Proteomes" id="UP000095287"/>
    </source>
</evidence>
<name>A0A1I7Z0Y3_9BILA</name>